<organism evidence="1 2">
    <name type="scientific">Hungatella hathewayi WAL-18680</name>
    <dbReference type="NCBI Taxonomy" id="742737"/>
    <lineage>
        <taxon>Bacteria</taxon>
        <taxon>Bacillati</taxon>
        <taxon>Bacillota</taxon>
        <taxon>Clostridia</taxon>
        <taxon>Lachnospirales</taxon>
        <taxon>Lachnospiraceae</taxon>
        <taxon>Hungatella</taxon>
    </lineage>
</organism>
<dbReference type="AlphaFoldDB" id="G5IMZ2"/>
<keyword evidence="2" id="KW-1185">Reference proteome</keyword>
<proteinExistence type="predicted"/>
<dbReference type="RefSeq" id="WP_006782858.1">
    <property type="nucleotide sequence ID" value="NZ_JH379030.1"/>
</dbReference>
<reference evidence="1 2" key="1">
    <citation type="submission" date="2011-08" db="EMBL/GenBank/DDBJ databases">
        <title>The Genome Sequence of Clostridium hathewayi WAL-18680.</title>
        <authorList>
            <consortium name="The Broad Institute Genome Sequencing Platform"/>
            <person name="Earl A."/>
            <person name="Ward D."/>
            <person name="Feldgarden M."/>
            <person name="Gevers D."/>
            <person name="Finegold S.M."/>
            <person name="Summanen P.H."/>
            <person name="Molitoris D.R."/>
            <person name="Song M."/>
            <person name="Daigneault M."/>
            <person name="Allen-Vercoe E."/>
            <person name="Young S.K."/>
            <person name="Zeng Q."/>
            <person name="Gargeya S."/>
            <person name="Fitzgerald M."/>
            <person name="Haas B."/>
            <person name="Abouelleil A."/>
            <person name="Alvarado L."/>
            <person name="Arachchi H.M."/>
            <person name="Berlin A."/>
            <person name="Brown A."/>
            <person name="Chapman S.B."/>
            <person name="Chen Z."/>
            <person name="Dunbar C."/>
            <person name="Freedman E."/>
            <person name="Gearin G."/>
            <person name="Gellesch M."/>
            <person name="Goldberg J."/>
            <person name="Griggs A."/>
            <person name="Gujja S."/>
            <person name="Heiman D."/>
            <person name="Howarth C."/>
            <person name="Larson L."/>
            <person name="Lui A."/>
            <person name="MacDonald P.J.P."/>
            <person name="Montmayeur A."/>
            <person name="Murphy C."/>
            <person name="Neiman D."/>
            <person name="Pearson M."/>
            <person name="Priest M."/>
            <person name="Roberts A."/>
            <person name="Saif S."/>
            <person name="Shea T."/>
            <person name="Shenoy N."/>
            <person name="Sisk P."/>
            <person name="Stolte C."/>
            <person name="Sykes S."/>
            <person name="Wortman J."/>
            <person name="Nusbaum C."/>
            <person name="Birren B."/>
        </authorList>
    </citation>
    <scope>NUCLEOTIDE SEQUENCE [LARGE SCALE GENOMIC DNA]</scope>
    <source>
        <strain evidence="1 2">WAL-18680</strain>
    </source>
</reference>
<gene>
    <name evidence="1" type="ORF">HMPREF9473_04870</name>
</gene>
<sequence>MSTKFVVEGAKIGCCYAQEEAKKNKKELWDTRILRIYHCNAEKVHGMEVAHNHDCAAIENIPKFGKCTSPYYYDAVKLLSALYPDNKDYLRGYESIKRIREEARELSKEYPPCVLALLDTWFDYSDVEVSEKYQMFIKYTKNFKYDMAKKLENIYKWSKSTIYSKRKESEKYITADPSDASPARKVSENQRREDIVTVDKLWKAEHALKKIYNQGKDKIKRWENYLDEVQIYEGNYAESLNKLASEMESYSQEWISLIESVGISTANEKVKSFTDYCSQIITMAEKLGQDMENWQDVSYALLTSSYLICKCGGKIEFLSNGQENILYCNNLLTEFIKLLKNGANYLQQVLDNNSVYMGAESKEENDLSVKSARTSLLNVVNSFNENKDFLLDENTKSIQIRFITRGCNEEKEVKANALIGIMFFTPASLYASTGGGFLLSFGILTFDMASIGSQDPKDQKKNEIGDGTTTLLDLGSYFTGIGGILLEPKTVTHMLGEKPVNMTKMTGKGITILSCIISLTKLFYTSEEDWIEEIEITVFTDYFAHIISQKYNQDTTPQSEFNGISMVRAKSRKDYVCDTMGNVKWDEMEGVTAGVDN</sequence>
<protein>
    <submittedName>
        <fullName evidence="1">Uncharacterized protein</fullName>
    </submittedName>
</protein>
<accession>G5IMZ2</accession>
<dbReference type="HOGENOM" id="CLU_457545_0_0_9"/>
<evidence type="ECO:0000313" key="2">
    <source>
        <dbReference type="Proteomes" id="UP000005384"/>
    </source>
</evidence>
<feature type="non-terminal residue" evidence="1">
    <location>
        <position position="597"/>
    </location>
</feature>
<evidence type="ECO:0000313" key="1">
    <source>
        <dbReference type="EMBL" id="EHI57143.1"/>
    </source>
</evidence>
<comment type="caution">
    <text evidence="1">The sequence shown here is derived from an EMBL/GenBank/DDBJ whole genome shotgun (WGS) entry which is preliminary data.</text>
</comment>
<dbReference type="Proteomes" id="UP000005384">
    <property type="component" value="Unassembled WGS sequence"/>
</dbReference>
<name>G5IMZ2_9FIRM</name>
<dbReference type="EMBL" id="ADLN01000126">
    <property type="protein sequence ID" value="EHI57143.1"/>
    <property type="molecule type" value="Genomic_DNA"/>
</dbReference>